<comment type="pathway">
    <text evidence="1">Porphyrin-containing compound metabolism; protoheme biosynthesis.</text>
</comment>
<dbReference type="InterPro" id="IPR033644">
    <property type="entry name" value="Ferrochelatase_C"/>
</dbReference>
<dbReference type="CDD" id="cd00419">
    <property type="entry name" value="Ferrochelatase_C"/>
    <property type="match status" value="1"/>
</dbReference>
<reference evidence="8" key="1">
    <citation type="submission" date="2016-10" db="EMBL/GenBank/DDBJ databases">
        <authorList>
            <person name="Varghese N."/>
            <person name="Submissions S."/>
        </authorList>
    </citation>
    <scope>NUCLEOTIDE SEQUENCE [LARGE SCALE GENOMIC DNA]</scope>
    <source>
        <strain evidence="8">CGMCC 1.10329</strain>
    </source>
</reference>
<evidence type="ECO:0000256" key="5">
    <source>
        <dbReference type="ARBA" id="ARBA00023244"/>
    </source>
</evidence>
<evidence type="ECO:0000313" key="8">
    <source>
        <dbReference type="Proteomes" id="UP000183769"/>
    </source>
</evidence>
<dbReference type="PANTHER" id="PTHR11108">
    <property type="entry name" value="FERROCHELATASE"/>
    <property type="match status" value="1"/>
</dbReference>
<accession>A0A1I5MCF8</accession>
<dbReference type="PANTHER" id="PTHR11108:SF1">
    <property type="entry name" value="FERROCHELATASE, MITOCHONDRIAL"/>
    <property type="match status" value="1"/>
</dbReference>
<dbReference type="AlphaFoldDB" id="A0A1I5MCF8"/>
<sequence length="348" mass="39169">MTTGIAVLNFGEPATADREVVEDYLERIFFANMDIEGETTEAAARERASKLAERRAPGLMEEYGDIGGSPLNAHARRQAELVETELRDRGYDVETYVGYQFMEPFIGDAAEAAHDDGVDRLIGLPVYPLCGPSTTVQALEKLSSAVDDLDWDVDYTEITGYHTHSAYARLRADNIRRTLDREGLELGSDTRLIFSAHGTPTYYLDEGSRYVQYVEEYCDMVAGMLGNPDYELGYQNHANRDVEWTQPDVEDVVEEIDAERIVVDPTSFMHEQSETLGELDDDLREEAEEAGLGFTRVPVPYDDERFVGLLADLTEPFIADFDPDLYGLQQCKCRPEPNAMCLNARRNE</sequence>
<dbReference type="NCBIfam" id="TIGR00109">
    <property type="entry name" value="hemH"/>
    <property type="match status" value="1"/>
</dbReference>
<dbReference type="OrthoDB" id="266111at2157"/>
<evidence type="ECO:0000256" key="6">
    <source>
        <dbReference type="RuleBase" id="RU004185"/>
    </source>
</evidence>
<protein>
    <submittedName>
        <fullName evidence="7">Ferrochelatase</fullName>
    </submittedName>
</protein>
<keyword evidence="8" id="KW-1185">Reference proteome</keyword>
<comment type="similarity">
    <text evidence="6">Belongs to the ferrochelatase family.</text>
</comment>
<dbReference type="RefSeq" id="WP_074874672.1">
    <property type="nucleotide sequence ID" value="NZ_FOXI01000001.1"/>
</dbReference>
<evidence type="ECO:0000313" key="7">
    <source>
        <dbReference type="EMBL" id="SFP06646.1"/>
    </source>
</evidence>
<proteinExistence type="inferred from homology"/>
<name>A0A1I5MCF8_9EURY</name>
<dbReference type="GO" id="GO:0006783">
    <property type="term" value="P:heme biosynthetic process"/>
    <property type="evidence" value="ECO:0007669"/>
    <property type="project" value="UniProtKB-KW"/>
</dbReference>
<evidence type="ECO:0000256" key="1">
    <source>
        <dbReference type="ARBA" id="ARBA00004744"/>
    </source>
</evidence>
<gene>
    <name evidence="7" type="ORF">SAMN05216277_101186</name>
</gene>
<evidence type="ECO:0000256" key="2">
    <source>
        <dbReference type="ARBA" id="ARBA00023004"/>
    </source>
</evidence>
<organism evidence="7 8">
    <name type="scientific">Halolamina pelagica</name>
    <dbReference type="NCBI Taxonomy" id="699431"/>
    <lineage>
        <taxon>Archaea</taxon>
        <taxon>Methanobacteriati</taxon>
        <taxon>Methanobacteriota</taxon>
        <taxon>Stenosarchaea group</taxon>
        <taxon>Halobacteria</taxon>
        <taxon>Halobacteriales</taxon>
        <taxon>Haloferacaceae</taxon>
    </lineage>
</organism>
<evidence type="ECO:0000256" key="3">
    <source>
        <dbReference type="ARBA" id="ARBA00023133"/>
    </source>
</evidence>
<evidence type="ECO:0000256" key="4">
    <source>
        <dbReference type="ARBA" id="ARBA00023239"/>
    </source>
</evidence>
<dbReference type="InterPro" id="IPR001015">
    <property type="entry name" value="Ferrochelatase"/>
</dbReference>
<keyword evidence="4" id="KW-0456">Lyase</keyword>
<dbReference type="GO" id="GO:0004325">
    <property type="term" value="F:ferrochelatase activity"/>
    <property type="evidence" value="ECO:0007669"/>
    <property type="project" value="InterPro"/>
</dbReference>
<keyword evidence="5" id="KW-0627">Porphyrin biosynthesis</keyword>
<dbReference type="UniPathway" id="UPA00252"/>
<dbReference type="EMBL" id="FOXI01000001">
    <property type="protein sequence ID" value="SFP06646.1"/>
    <property type="molecule type" value="Genomic_DNA"/>
</dbReference>
<dbReference type="CDD" id="cd03411">
    <property type="entry name" value="Ferrochelatase_N"/>
    <property type="match status" value="1"/>
</dbReference>
<dbReference type="Pfam" id="PF00762">
    <property type="entry name" value="Ferrochelatase"/>
    <property type="match status" value="1"/>
</dbReference>
<dbReference type="SUPFAM" id="SSF53800">
    <property type="entry name" value="Chelatase"/>
    <property type="match status" value="1"/>
</dbReference>
<dbReference type="Proteomes" id="UP000183769">
    <property type="component" value="Unassembled WGS sequence"/>
</dbReference>
<dbReference type="Gene3D" id="3.40.50.1400">
    <property type="match status" value="2"/>
</dbReference>
<dbReference type="InterPro" id="IPR033659">
    <property type="entry name" value="Ferrochelatase_N"/>
</dbReference>
<keyword evidence="3" id="KW-0350">Heme biosynthesis</keyword>
<keyword evidence="2" id="KW-0408">Iron</keyword>